<name>A0A067LB10_JATCU</name>
<evidence type="ECO:0000313" key="10">
    <source>
        <dbReference type="EMBL" id="KDP44418.1"/>
    </source>
</evidence>
<dbReference type="OrthoDB" id="2162994at2759"/>
<dbReference type="PANTHER" id="PTHR46813:SF16">
    <property type="entry name" value="GATA TRANSCRIPTION FACTOR 18"/>
    <property type="match status" value="1"/>
</dbReference>
<dbReference type="Gene3D" id="3.30.50.10">
    <property type="entry name" value="Erythroid Transcription Factor GATA-1, subunit A"/>
    <property type="match status" value="1"/>
</dbReference>
<dbReference type="GO" id="GO:0006355">
    <property type="term" value="P:regulation of DNA-templated transcription"/>
    <property type="evidence" value="ECO:0007669"/>
    <property type="project" value="InterPro"/>
</dbReference>
<sequence>MDSGLFNGAAYCNNNGEVEMVDLTLKLGLPYEAKNPSHLRQHVNHVPTTPDLANFNLGGPYTASQAAPTFSYAMMMMGGGRAATNNYGMGGGNYGMRGGGVAANNYGMGGGNYGMRGGGAATNNYGIRGGNYGMTGGGLATNNYEIGGGRAATNNYGIGGGRAATNNYGIGGGQAAINHYGMINRMGNVGMGNIGSNLLGGQNLNSWAYDMGSSSTDGILRHHQQYATGIPAYQNINGGLTLPPFQPHSLTSYTLLDCSPFKARQTGKSSSVARRPRNGNNINPHRRCTNYNCNTNDTPMWRKGPLGPKSLCNACGIKYRKEAEKRKAKEAAKDSKA</sequence>
<dbReference type="PROSITE" id="PS50114">
    <property type="entry name" value="GATA_ZN_FINGER_2"/>
    <property type="match status" value="1"/>
</dbReference>
<keyword evidence="4" id="KW-0805">Transcription regulation</keyword>
<keyword evidence="6" id="KW-0804">Transcription</keyword>
<evidence type="ECO:0000256" key="1">
    <source>
        <dbReference type="ARBA" id="ARBA00022723"/>
    </source>
</evidence>
<evidence type="ECO:0000256" key="4">
    <source>
        <dbReference type="ARBA" id="ARBA00023015"/>
    </source>
</evidence>
<dbReference type="SMART" id="SM00401">
    <property type="entry name" value="ZnF_GATA"/>
    <property type="match status" value="1"/>
</dbReference>
<evidence type="ECO:0000256" key="7">
    <source>
        <dbReference type="ARBA" id="ARBA00024019"/>
    </source>
</evidence>
<evidence type="ECO:0000256" key="3">
    <source>
        <dbReference type="ARBA" id="ARBA00022833"/>
    </source>
</evidence>
<keyword evidence="2 8" id="KW-0863">Zinc-finger</keyword>
<keyword evidence="11" id="KW-1185">Reference proteome</keyword>
<gene>
    <name evidence="10" type="ORF">JCGZ_19433</name>
</gene>
<evidence type="ECO:0000256" key="6">
    <source>
        <dbReference type="ARBA" id="ARBA00023163"/>
    </source>
</evidence>
<dbReference type="Proteomes" id="UP000027138">
    <property type="component" value="Unassembled WGS sequence"/>
</dbReference>
<accession>A0A067LB10</accession>
<dbReference type="Pfam" id="PF00320">
    <property type="entry name" value="GATA"/>
    <property type="match status" value="1"/>
</dbReference>
<comment type="similarity">
    <text evidence="7">Belongs to the type IV zinc-finger family. Class B subfamily.</text>
</comment>
<dbReference type="PANTHER" id="PTHR46813">
    <property type="entry name" value="GATA TRANSCRIPTION FACTOR 18"/>
    <property type="match status" value="1"/>
</dbReference>
<proteinExistence type="inferred from homology"/>
<dbReference type="EMBL" id="KK914252">
    <property type="protein sequence ID" value="KDP44418.1"/>
    <property type="molecule type" value="Genomic_DNA"/>
</dbReference>
<dbReference type="CDD" id="cd00202">
    <property type="entry name" value="ZnF_GATA"/>
    <property type="match status" value="1"/>
</dbReference>
<reference evidence="10 11" key="1">
    <citation type="journal article" date="2014" name="PLoS ONE">
        <title>Global Analysis of Gene Expression Profiles in Physic Nut (Jatropha curcas L.) Seedlings Exposed to Salt Stress.</title>
        <authorList>
            <person name="Zhang L."/>
            <person name="Zhang C."/>
            <person name="Wu P."/>
            <person name="Chen Y."/>
            <person name="Li M."/>
            <person name="Jiang H."/>
            <person name="Wu G."/>
        </authorList>
    </citation>
    <scope>NUCLEOTIDE SEQUENCE [LARGE SCALE GENOMIC DNA]</scope>
    <source>
        <strain evidence="11">cv. GZQX0401</strain>
        <tissue evidence="10">Young leaves</tissue>
    </source>
</reference>
<dbReference type="InterPro" id="IPR000679">
    <property type="entry name" value="Znf_GATA"/>
</dbReference>
<evidence type="ECO:0000313" key="11">
    <source>
        <dbReference type="Proteomes" id="UP000027138"/>
    </source>
</evidence>
<protein>
    <recommendedName>
        <fullName evidence="9">GATA-type domain-containing protein</fullName>
    </recommendedName>
</protein>
<keyword evidence="5" id="KW-0238">DNA-binding</keyword>
<evidence type="ECO:0000259" key="9">
    <source>
        <dbReference type="PROSITE" id="PS50114"/>
    </source>
</evidence>
<keyword evidence="3" id="KW-0862">Zinc</keyword>
<dbReference type="GO" id="GO:0043565">
    <property type="term" value="F:sequence-specific DNA binding"/>
    <property type="evidence" value="ECO:0007669"/>
    <property type="project" value="InterPro"/>
</dbReference>
<dbReference type="InterPro" id="IPR013088">
    <property type="entry name" value="Znf_NHR/GATA"/>
</dbReference>
<feature type="domain" description="GATA-type" evidence="9">
    <location>
        <begin position="292"/>
        <end position="326"/>
    </location>
</feature>
<keyword evidence="1" id="KW-0479">Metal-binding</keyword>
<organism evidence="10 11">
    <name type="scientific">Jatropha curcas</name>
    <name type="common">Barbados nut</name>
    <dbReference type="NCBI Taxonomy" id="180498"/>
    <lineage>
        <taxon>Eukaryota</taxon>
        <taxon>Viridiplantae</taxon>
        <taxon>Streptophyta</taxon>
        <taxon>Embryophyta</taxon>
        <taxon>Tracheophyta</taxon>
        <taxon>Spermatophyta</taxon>
        <taxon>Magnoliopsida</taxon>
        <taxon>eudicotyledons</taxon>
        <taxon>Gunneridae</taxon>
        <taxon>Pentapetalae</taxon>
        <taxon>rosids</taxon>
        <taxon>fabids</taxon>
        <taxon>Malpighiales</taxon>
        <taxon>Euphorbiaceae</taxon>
        <taxon>Crotonoideae</taxon>
        <taxon>Jatropheae</taxon>
        <taxon>Jatropha</taxon>
    </lineage>
</organism>
<dbReference type="AlphaFoldDB" id="A0A067LB10"/>
<dbReference type="SUPFAM" id="SSF57716">
    <property type="entry name" value="Glucocorticoid receptor-like (DNA-binding domain)"/>
    <property type="match status" value="1"/>
</dbReference>
<evidence type="ECO:0000256" key="8">
    <source>
        <dbReference type="PROSITE-ProRule" id="PRU00094"/>
    </source>
</evidence>
<evidence type="ECO:0000256" key="5">
    <source>
        <dbReference type="ARBA" id="ARBA00023125"/>
    </source>
</evidence>
<evidence type="ECO:0000256" key="2">
    <source>
        <dbReference type="ARBA" id="ARBA00022771"/>
    </source>
</evidence>
<dbReference type="GO" id="GO:0008270">
    <property type="term" value="F:zinc ion binding"/>
    <property type="evidence" value="ECO:0007669"/>
    <property type="project" value="UniProtKB-KW"/>
</dbReference>